<dbReference type="RefSeq" id="WP_198111391.1">
    <property type="nucleotide sequence ID" value="NZ_JAEDAK010000007.1"/>
</dbReference>
<dbReference type="SUPFAM" id="SSF48452">
    <property type="entry name" value="TPR-like"/>
    <property type="match status" value="1"/>
</dbReference>
<dbReference type="EMBL" id="JAEDAK010000007">
    <property type="protein sequence ID" value="MBH9577622.1"/>
    <property type="molecule type" value="Genomic_DNA"/>
</dbReference>
<evidence type="ECO:0000259" key="5">
    <source>
        <dbReference type="Pfam" id="PF13525"/>
    </source>
</evidence>
<dbReference type="GO" id="GO:0043165">
    <property type="term" value="P:Gram-negative-bacterium-type cell outer membrane assembly"/>
    <property type="evidence" value="ECO:0007669"/>
    <property type="project" value="UniProtKB-UniRule"/>
</dbReference>
<evidence type="ECO:0000256" key="3">
    <source>
        <dbReference type="ARBA" id="ARBA00023237"/>
    </source>
</evidence>
<dbReference type="Pfam" id="PF13525">
    <property type="entry name" value="YfiO"/>
    <property type="match status" value="1"/>
</dbReference>
<reference evidence="6" key="1">
    <citation type="submission" date="2020-12" db="EMBL/GenBank/DDBJ databases">
        <title>The genome sequence of Inhella sp. 1Y17.</title>
        <authorList>
            <person name="Liu Y."/>
        </authorList>
    </citation>
    <scope>NUCLEOTIDE SEQUENCE</scope>
    <source>
        <strain evidence="6">1Y17</strain>
    </source>
</reference>
<gene>
    <name evidence="4" type="primary">bamD</name>
    <name evidence="6" type="ORF">I7X39_11985</name>
</gene>
<dbReference type="HAMAP" id="MF_00922">
    <property type="entry name" value="OM_assembly_BamD"/>
    <property type="match status" value="1"/>
</dbReference>
<keyword evidence="2 4" id="KW-0472">Membrane</keyword>
<dbReference type="PANTHER" id="PTHR37423:SF6">
    <property type="entry name" value="CELL DIVISION COORDINATOR CPOB"/>
    <property type="match status" value="1"/>
</dbReference>
<sequence>MHHIGRIGSLLALAVLAACSNTPKDDPNSQASLDKLYAEAKDELSTGAYERAIKLLERIEGRAAGTLMAQQAMLEMAWAQHRSGEKAQALATLDRFLKLHPSSAGADYALYLKGLVNFNEDLGLFGRLANQDVSERDQQASRDALQSFRELIEKYPSSRYAADARTRIDFITNTLAQHEVHVARYYFVRGAYVAAASRAQTAVTEYQYAPAVEEALSIQAQSYDRLQLPQLRDDALRVLRKNFPQSKYLADGGRQDKPWWRLW</sequence>
<dbReference type="CDD" id="cd15830">
    <property type="entry name" value="BamD"/>
    <property type="match status" value="1"/>
</dbReference>
<evidence type="ECO:0000313" key="7">
    <source>
        <dbReference type="Proteomes" id="UP000613266"/>
    </source>
</evidence>
<keyword evidence="7" id="KW-1185">Reference proteome</keyword>
<dbReference type="Proteomes" id="UP000613266">
    <property type="component" value="Unassembled WGS sequence"/>
</dbReference>
<dbReference type="PROSITE" id="PS51257">
    <property type="entry name" value="PROKAR_LIPOPROTEIN"/>
    <property type="match status" value="1"/>
</dbReference>
<proteinExistence type="inferred from homology"/>
<keyword evidence="4" id="KW-0449">Lipoprotein</keyword>
<comment type="similarity">
    <text evidence="4">Belongs to the BamD family.</text>
</comment>
<dbReference type="GO" id="GO:0051205">
    <property type="term" value="P:protein insertion into membrane"/>
    <property type="evidence" value="ECO:0007669"/>
    <property type="project" value="UniProtKB-UniRule"/>
</dbReference>
<name>A0A931NEE9_9BURK</name>
<keyword evidence="3 4" id="KW-0998">Cell outer membrane</keyword>
<comment type="subunit">
    <text evidence="4">Part of the Bam complex.</text>
</comment>
<evidence type="ECO:0000256" key="4">
    <source>
        <dbReference type="HAMAP-Rule" id="MF_00922"/>
    </source>
</evidence>
<evidence type="ECO:0000313" key="6">
    <source>
        <dbReference type="EMBL" id="MBH9577622.1"/>
    </source>
</evidence>
<evidence type="ECO:0000256" key="2">
    <source>
        <dbReference type="ARBA" id="ARBA00023136"/>
    </source>
</evidence>
<dbReference type="Gene3D" id="1.25.40.10">
    <property type="entry name" value="Tetratricopeptide repeat domain"/>
    <property type="match status" value="1"/>
</dbReference>
<comment type="function">
    <text evidence="4">Part of the outer membrane protein assembly complex, which is involved in assembly and insertion of beta-barrel proteins into the outer membrane.</text>
</comment>
<keyword evidence="1 4" id="KW-0732">Signal</keyword>
<dbReference type="InterPro" id="IPR017689">
    <property type="entry name" value="BamD"/>
</dbReference>
<keyword evidence="4" id="KW-0564">Palmitate</keyword>
<dbReference type="InterPro" id="IPR039565">
    <property type="entry name" value="BamD-like"/>
</dbReference>
<dbReference type="AlphaFoldDB" id="A0A931NEE9"/>
<evidence type="ECO:0000256" key="1">
    <source>
        <dbReference type="ARBA" id="ARBA00022729"/>
    </source>
</evidence>
<feature type="domain" description="Outer membrane lipoprotein BamD-like" evidence="5">
    <location>
        <begin position="33"/>
        <end position="235"/>
    </location>
</feature>
<dbReference type="InterPro" id="IPR011990">
    <property type="entry name" value="TPR-like_helical_dom_sf"/>
</dbReference>
<dbReference type="NCBIfam" id="TIGR03302">
    <property type="entry name" value="OM_YfiO"/>
    <property type="match status" value="1"/>
</dbReference>
<dbReference type="GO" id="GO:0009279">
    <property type="term" value="C:cell outer membrane"/>
    <property type="evidence" value="ECO:0007669"/>
    <property type="project" value="UniProtKB-SubCell"/>
</dbReference>
<accession>A0A931NEE9</accession>
<dbReference type="PANTHER" id="PTHR37423">
    <property type="entry name" value="SOLUBLE LYTIC MUREIN TRANSGLYCOSYLASE-RELATED"/>
    <property type="match status" value="1"/>
</dbReference>
<protein>
    <recommendedName>
        <fullName evidence="4">Outer membrane protein assembly factor BamD</fullName>
    </recommendedName>
</protein>
<comment type="caution">
    <text evidence="6">The sequence shown here is derived from an EMBL/GenBank/DDBJ whole genome shotgun (WGS) entry which is preliminary data.</text>
</comment>
<comment type="subcellular location">
    <subcellularLocation>
        <location evidence="4">Cell outer membrane</location>
        <topology evidence="4">Lipid-anchor</topology>
    </subcellularLocation>
</comment>
<organism evidence="6 7">
    <name type="scientific">Inhella proteolytica</name>
    <dbReference type="NCBI Taxonomy" id="2795029"/>
    <lineage>
        <taxon>Bacteria</taxon>
        <taxon>Pseudomonadati</taxon>
        <taxon>Pseudomonadota</taxon>
        <taxon>Betaproteobacteria</taxon>
        <taxon>Burkholderiales</taxon>
        <taxon>Sphaerotilaceae</taxon>
        <taxon>Inhella</taxon>
    </lineage>
</organism>